<evidence type="ECO:0000256" key="1">
    <source>
        <dbReference type="SAM" id="MobiDB-lite"/>
    </source>
</evidence>
<sequence length="84" mass="9085">MDTDEPQAQQESAAEEQLTTEERSLLSPALLQRQVCAPDKSTHIRSPIFVDFILSPPQSPSVCLNCGSLQVQAAAHVRPQGAQS</sequence>
<protein>
    <submittedName>
        <fullName evidence="2">Uncharacterized protein</fullName>
    </submittedName>
</protein>
<dbReference type="AlphaFoldDB" id="A0A091DA53"/>
<dbReference type="EMBL" id="KN123014">
    <property type="protein sequence ID" value="KFO27130.1"/>
    <property type="molecule type" value="Genomic_DNA"/>
</dbReference>
<organism evidence="2 3">
    <name type="scientific">Fukomys damarensis</name>
    <name type="common">Damaraland mole rat</name>
    <name type="synonym">Cryptomys damarensis</name>
    <dbReference type="NCBI Taxonomy" id="885580"/>
    <lineage>
        <taxon>Eukaryota</taxon>
        <taxon>Metazoa</taxon>
        <taxon>Chordata</taxon>
        <taxon>Craniata</taxon>
        <taxon>Vertebrata</taxon>
        <taxon>Euteleostomi</taxon>
        <taxon>Mammalia</taxon>
        <taxon>Eutheria</taxon>
        <taxon>Euarchontoglires</taxon>
        <taxon>Glires</taxon>
        <taxon>Rodentia</taxon>
        <taxon>Hystricomorpha</taxon>
        <taxon>Bathyergidae</taxon>
        <taxon>Fukomys</taxon>
    </lineage>
</organism>
<feature type="region of interest" description="Disordered" evidence="1">
    <location>
        <begin position="1"/>
        <end position="23"/>
    </location>
</feature>
<name>A0A091DA53_FUKDA</name>
<reference evidence="2 3" key="1">
    <citation type="submission" date="2013-11" db="EMBL/GenBank/DDBJ databases">
        <title>The Damaraland mole rat (Fukomys damarensis) genome and evolution of African mole rats.</title>
        <authorList>
            <person name="Gladyshev V.N."/>
            <person name="Fang X."/>
        </authorList>
    </citation>
    <scope>NUCLEOTIDE SEQUENCE [LARGE SCALE GENOMIC DNA]</scope>
    <source>
        <tissue evidence="2">Liver</tissue>
    </source>
</reference>
<evidence type="ECO:0000313" key="3">
    <source>
        <dbReference type="Proteomes" id="UP000028990"/>
    </source>
</evidence>
<evidence type="ECO:0000313" key="2">
    <source>
        <dbReference type="EMBL" id="KFO27130.1"/>
    </source>
</evidence>
<proteinExistence type="predicted"/>
<keyword evidence="3" id="KW-1185">Reference proteome</keyword>
<accession>A0A091DA53</accession>
<gene>
    <name evidence="2" type="ORF">H920_11536</name>
</gene>
<feature type="compositionally biased region" description="Low complexity" evidence="1">
    <location>
        <begin position="1"/>
        <end position="17"/>
    </location>
</feature>
<dbReference type="Proteomes" id="UP000028990">
    <property type="component" value="Unassembled WGS sequence"/>
</dbReference>